<protein>
    <submittedName>
        <fullName evidence="2">Uncharacterized protein</fullName>
    </submittedName>
</protein>
<reference evidence="2" key="2">
    <citation type="submission" date="2023-06" db="EMBL/GenBank/DDBJ databases">
        <authorList>
            <consortium name="Lawrence Berkeley National Laboratory"/>
            <person name="Haridas S."/>
            <person name="Hensen N."/>
            <person name="Bonometti L."/>
            <person name="Westerberg I."/>
            <person name="Brannstrom I.O."/>
            <person name="Guillou S."/>
            <person name="Cros-Aarteil S."/>
            <person name="Calhoun S."/>
            <person name="Kuo A."/>
            <person name="Mondo S."/>
            <person name="Pangilinan J."/>
            <person name="Riley R."/>
            <person name="LaButti K."/>
            <person name="Andreopoulos B."/>
            <person name="Lipzen A."/>
            <person name="Chen C."/>
            <person name="Yanf M."/>
            <person name="Daum C."/>
            <person name="Ng V."/>
            <person name="Clum A."/>
            <person name="Steindorff A."/>
            <person name="Ohm R."/>
            <person name="Martin F."/>
            <person name="Silar P."/>
            <person name="Natvig D."/>
            <person name="Lalanne C."/>
            <person name="Gautier V."/>
            <person name="Ament-velasquez S.L."/>
            <person name="Kruys A."/>
            <person name="Hutchinson M.I."/>
            <person name="Powell A.J."/>
            <person name="Barry K."/>
            <person name="Miller A.N."/>
            <person name="Grigoriev I.V."/>
            <person name="Debuchy R."/>
            <person name="Gladieux P."/>
            <person name="Thoren M.H."/>
            <person name="Johannesson H."/>
        </authorList>
    </citation>
    <scope>NUCLEOTIDE SEQUENCE</scope>
    <source>
        <strain evidence="2">CBS 232.78</strain>
    </source>
</reference>
<dbReference type="AlphaFoldDB" id="A0AAE0K2V2"/>
<organism evidence="2 3">
    <name type="scientific">Podospora didyma</name>
    <dbReference type="NCBI Taxonomy" id="330526"/>
    <lineage>
        <taxon>Eukaryota</taxon>
        <taxon>Fungi</taxon>
        <taxon>Dikarya</taxon>
        <taxon>Ascomycota</taxon>
        <taxon>Pezizomycotina</taxon>
        <taxon>Sordariomycetes</taxon>
        <taxon>Sordariomycetidae</taxon>
        <taxon>Sordariales</taxon>
        <taxon>Podosporaceae</taxon>
        <taxon>Podospora</taxon>
    </lineage>
</organism>
<gene>
    <name evidence="2" type="ORF">B0H63DRAFT_78899</name>
</gene>
<name>A0AAE0K2V2_9PEZI</name>
<comment type="caution">
    <text evidence="2">The sequence shown here is derived from an EMBL/GenBank/DDBJ whole genome shotgun (WGS) entry which is preliminary data.</text>
</comment>
<feature type="region of interest" description="Disordered" evidence="1">
    <location>
        <begin position="222"/>
        <end position="247"/>
    </location>
</feature>
<dbReference type="Proteomes" id="UP001285441">
    <property type="component" value="Unassembled WGS sequence"/>
</dbReference>
<proteinExistence type="predicted"/>
<evidence type="ECO:0000313" key="3">
    <source>
        <dbReference type="Proteomes" id="UP001285441"/>
    </source>
</evidence>
<evidence type="ECO:0000256" key="1">
    <source>
        <dbReference type="SAM" id="MobiDB-lite"/>
    </source>
</evidence>
<evidence type="ECO:0000313" key="2">
    <source>
        <dbReference type="EMBL" id="KAK3368642.1"/>
    </source>
</evidence>
<dbReference type="EMBL" id="JAULSW010000010">
    <property type="protein sequence ID" value="KAK3368642.1"/>
    <property type="molecule type" value="Genomic_DNA"/>
</dbReference>
<accession>A0AAE0K2V2</accession>
<reference evidence="2" key="1">
    <citation type="journal article" date="2023" name="Mol. Phylogenet. Evol.">
        <title>Genome-scale phylogeny and comparative genomics of the fungal order Sordariales.</title>
        <authorList>
            <person name="Hensen N."/>
            <person name="Bonometti L."/>
            <person name="Westerberg I."/>
            <person name="Brannstrom I.O."/>
            <person name="Guillou S."/>
            <person name="Cros-Aarteil S."/>
            <person name="Calhoun S."/>
            <person name="Haridas S."/>
            <person name="Kuo A."/>
            <person name="Mondo S."/>
            <person name="Pangilinan J."/>
            <person name="Riley R."/>
            <person name="LaButti K."/>
            <person name="Andreopoulos B."/>
            <person name="Lipzen A."/>
            <person name="Chen C."/>
            <person name="Yan M."/>
            <person name="Daum C."/>
            <person name="Ng V."/>
            <person name="Clum A."/>
            <person name="Steindorff A."/>
            <person name="Ohm R.A."/>
            <person name="Martin F."/>
            <person name="Silar P."/>
            <person name="Natvig D.O."/>
            <person name="Lalanne C."/>
            <person name="Gautier V."/>
            <person name="Ament-Velasquez S.L."/>
            <person name="Kruys A."/>
            <person name="Hutchinson M.I."/>
            <person name="Powell A.J."/>
            <person name="Barry K."/>
            <person name="Miller A.N."/>
            <person name="Grigoriev I.V."/>
            <person name="Debuchy R."/>
            <person name="Gladieux P."/>
            <person name="Hiltunen Thoren M."/>
            <person name="Johannesson H."/>
        </authorList>
    </citation>
    <scope>NUCLEOTIDE SEQUENCE</scope>
    <source>
        <strain evidence="2">CBS 232.78</strain>
    </source>
</reference>
<keyword evidence="3" id="KW-1185">Reference proteome</keyword>
<sequence length="247" mass="27544">MPRHDTRQPRSFDAVMLLAAHHILSLDSLDGGLQSHPKSHTSCHLEVFPPRIPRRRDCVALHYGGTHINIRAWQRPGGPQWSSGSMLIPRLPSGRRPASSSKLAALSSLHARVDTDRCSPCSPRSPSLGFVRISQWDQRIGPLIRLWVNSVVTLPGHPPPALHGWARIGWQQPYVCRPNIYILWRQFNSRARETRPSQLPVSSPVQSLGFSPVTFAPFPSSTPFSSLPFTDGTSSREPLGTERRPKT</sequence>